<keyword evidence="1" id="KW-0808">Transferase</keyword>
<protein>
    <submittedName>
        <fullName evidence="1">S-adenosyl-L-methionine-dependent methyltransferase</fullName>
    </submittedName>
</protein>
<name>A0ACD3B5N1_9AGAR</name>
<reference evidence="1 2" key="1">
    <citation type="journal article" date="2019" name="Nat. Ecol. Evol.">
        <title>Megaphylogeny resolves global patterns of mushroom evolution.</title>
        <authorList>
            <person name="Varga T."/>
            <person name="Krizsan K."/>
            <person name="Foldi C."/>
            <person name="Dima B."/>
            <person name="Sanchez-Garcia M."/>
            <person name="Sanchez-Ramirez S."/>
            <person name="Szollosi G.J."/>
            <person name="Szarkandi J.G."/>
            <person name="Papp V."/>
            <person name="Albert L."/>
            <person name="Andreopoulos W."/>
            <person name="Angelini C."/>
            <person name="Antonin V."/>
            <person name="Barry K.W."/>
            <person name="Bougher N.L."/>
            <person name="Buchanan P."/>
            <person name="Buyck B."/>
            <person name="Bense V."/>
            <person name="Catcheside P."/>
            <person name="Chovatia M."/>
            <person name="Cooper J."/>
            <person name="Damon W."/>
            <person name="Desjardin D."/>
            <person name="Finy P."/>
            <person name="Geml J."/>
            <person name="Haridas S."/>
            <person name="Hughes K."/>
            <person name="Justo A."/>
            <person name="Karasinski D."/>
            <person name="Kautmanova I."/>
            <person name="Kiss B."/>
            <person name="Kocsube S."/>
            <person name="Kotiranta H."/>
            <person name="LaButti K.M."/>
            <person name="Lechner B.E."/>
            <person name="Liimatainen K."/>
            <person name="Lipzen A."/>
            <person name="Lukacs Z."/>
            <person name="Mihaltcheva S."/>
            <person name="Morgado L.N."/>
            <person name="Niskanen T."/>
            <person name="Noordeloos M.E."/>
            <person name="Ohm R.A."/>
            <person name="Ortiz-Santana B."/>
            <person name="Ovrebo C."/>
            <person name="Racz N."/>
            <person name="Riley R."/>
            <person name="Savchenko A."/>
            <person name="Shiryaev A."/>
            <person name="Soop K."/>
            <person name="Spirin V."/>
            <person name="Szebenyi C."/>
            <person name="Tomsovsky M."/>
            <person name="Tulloss R.E."/>
            <person name="Uehling J."/>
            <person name="Grigoriev I.V."/>
            <person name="Vagvolgyi C."/>
            <person name="Papp T."/>
            <person name="Martin F.M."/>
            <person name="Miettinen O."/>
            <person name="Hibbett D.S."/>
            <person name="Nagy L.G."/>
        </authorList>
    </citation>
    <scope>NUCLEOTIDE SEQUENCE [LARGE SCALE GENOMIC DNA]</scope>
    <source>
        <strain evidence="1 2">NL-1719</strain>
    </source>
</reference>
<dbReference type="Proteomes" id="UP000308600">
    <property type="component" value="Unassembled WGS sequence"/>
</dbReference>
<accession>A0ACD3B5N1</accession>
<keyword evidence="1" id="KW-0489">Methyltransferase</keyword>
<evidence type="ECO:0000313" key="2">
    <source>
        <dbReference type="Proteomes" id="UP000308600"/>
    </source>
</evidence>
<organism evidence="1 2">
    <name type="scientific">Pluteus cervinus</name>
    <dbReference type="NCBI Taxonomy" id="181527"/>
    <lineage>
        <taxon>Eukaryota</taxon>
        <taxon>Fungi</taxon>
        <taxon>Dikarya</taxon>
        <taxon>Basidiomycota</taxon>
        <taxon>Agaricomycotina</taxon>
        <taxon>Agaricomycetes</taxon>
        <taxon>Agaricomycetidae</taxon>
        <taxon>Agaricales</taxon>
        <taxon>Pluteineae</taxon>
        <taxon>Pluteaceae</taxon>
        <taxon>Pluteus</taxon>
    </lineage>
</organism>
<keyword evidence="2" id="KW-1185">Reference proteome</keyword>
<dbReference type="EMBL" id="ML208280">
    <property type="protein sequence ID" value="TFK72964.1"/>
    <property type="molecule type" value="Genomic_DNA"/>
</dbReference>
<proteinExistence type="predicted"/>
<evidence type="ECO:0000313" key="1">
    <source>
        <dbReference type="EMBL" id="TFK72964.1"/>
    </source>
</evidence>
<sequence>MPALVLSPPARDDTVVIDATAAPGNKTSHLSALMGNRGKVYAFERDRKRFSTLTMMLSRAGCTNVEPCNADFLAIDPADPRFSKVTHILVDPSCSGSGIVNRLDHLLENGSDDQEAQQDRLRKLAAFQLMMIKHAMKFPRAQKIVYSTCSVHATENEHVVRAALNSDEGLTRGFKLAPPHLVLPKWDRRGIPNELNNPDDAASLVRCLPTDGTNGFFVSCFLKLPKNEDKRKRAEGSPDRGLDTPEHLLTRKRKKKKLNQPSDSRILFEAGFMTYTEAKDRGV</sequence>
<gene>
    <name evidence="1" type="ORF">BDN72DRAFT_272014</name>
</gene>